<organism evidence="1">
    <name type="scientific">hydrothermal vent metagenome</name>
    <dbReference type="NCBI Taxonomy" id="652676"/>
    <lineage>
        <taxon>unclassified sequences</taxon>
        <taxon>metagenomes</taxon>
        <taxon>ecological metagenomes</taxon>
    </lineage>
</organism>
<dbReference type="AlphaFoldDB" id="A0A3B0XRX6"/>
<protein>
    <submittedName>
        <fullName evidence="1">Uncharacterized protein</fullName>
    </submittedName>
</protein>
<evidence type="ECO:0000313" key="1">
    <source>
        <dbReference type="EMBL" id="VAW67460.1"/>
    </source>
</evidence>
<dbReference type="EMBL" id="UOFJ01000272">
    <property type="protein sequence ID" value="VAW67460.1"/>
    <property type="molecule type" value="Genomic_DNA"/>
</dbReference>
<gene>
    <name evidence="1" type="ORF">MNBD_GAMMA10-18</name>
</gene>
<proteinExistence type="predicted"/>
<reference evidence="1" key="1">
    <citation type="submission" date="2018-06" db="EMBL/GenBank/DDBJ databases">
        <authorList>
            <person name="Zhirakovskaya E."/>
        </authorList>
    </citation>
    <scope>NUCLEOTIDE SEQUENCE</scope>
</reference>
<name>A0A3B0XRX6_9ZZZZ</name>
<accession>A0A3B0XRX6</accession>
<sequence>MLRIRAEQMQVFEEHAHLQFAMRMSAHFATIYPADEHRRWGHASEAELQQRVIKGAQKAEAYGFITETAQFDYLVCQMELGDDFDINARLPWASAILNDGGGTGRNLRLSASLQLQLLLQFQS</sequence>